<evidence type="ECO:0000313" key="5">
    <source>
        <dbReference type="Proteomes" id="UP000253868"/>
    </source>
</evidence>
<dbReference type="SUPFAM" id="SSF55729">
    <property type="entry name" value="Acyl-CoA N-acyltransferases (Nat)"/>
    <property type="match status" value="1"/>
</dbReference>
<proteinExistence type="predicted"/>
<dbReference type="Pfam" id="PF00583">
    <property type="entry name" value="Acetyltransf_1"/>
    <property type="match status" value="1"/>
</dbReference>
<dbReference type="InterPro" id="IPR050680">
    <property type="entry name" value="YpeA/RimI_acetyltransf"/>
</dbReference>
<dbReference type="Proteomes" id="UP000253868">
    <property type="component" value="Chromosome"/>
</dbReference>
<evidence type="ECO:0000256" key="2">
    <source>
        <dbReference type="ARBA" id="ARBA00023315"/>
    </source>
</evidence>
<dbReference type="InterPro" id="IPR000182">
    <property type="entry name" value="GNAT_dom"/>
</dbReference>
<accession>A0A345HPV7</accession>
<organism evidence="4 5">
    <name type="scientific">Streptomyces paludis</name>
    <dbReference type="NCBI Taxonomy" id="2282738"/>
    <lineage>
        <taxon>Bacteria</taxon>
        <taxon>Bacillati</taxon>
        <taxon>Actinomycetota</taxon>
        <taxon>Actinomycetes</taxon>
        <taxon>Kitasatosporales</taxon>
        <taxon>Streptomycetaceae</taxon>
        <taxon>Streptomyces</taxon>
    </lineage>
</organism>
<protein>
    <submittedName>
        <fullName evidence="4">GNAT family N-acetyltransferase</fullName>
    </submittedName>
</protein>
<dbReference type="GO" id="GO:0016747">
    <property type="term" value="F:acyltransferase activity, transferring groups other than amino-acyl groups"/>
    <property type="evidence" value="ECO:0007669"/>
    <property type="project" value="InterPro"/>
</dbReference>
<dbReference type="CDD" id="cd04301">
    <property type="entry name" value="NAT_SF"/>
    <property type="match status" value="1"/>
</dbReference>
<dbReference type="RefSeq" id="WP_114660070.1">
    <property type="nucleotide sequence ID" value="NZ_CP031194.1"/>
</dbReference>
<dbReference type="PANTHER" id="PTHR43420:SF44">
    <property type="entry name" value="ACETYLTRANSFERASE YPEA"/>
    <property type="match status" value="1"/>
</dbReference>
<evidence type="ECO:0000259" key="3">
    <source>
        <dbReference type="PROSITE" id="PS51186"/>
    </source>
</evidence>
<dbReference type="PROSITE" id="PS51186">
    <property type="entry name" value="GNAT"/>
    <property type="match status" value="1"/>
</dbReference>
<name>A0A345HPV7_9ACTN</name>
<keyword evidence="2" id="KW-0012">Acyltransferase</keyword>
<dbReference type="PANTHER" id="PTHR43420">
    <property type="entry name" value="ACETYLTRANSFERASE"/>
    <property type="match status" value="1"/>
</dbReference>
<dbReference type="OrthoDB" id="9799092at2"/>
<dbReference type="KEGG" id="spad:DVK44_14565"/>
<dbReference type="InterPro" id="IPR016181">
    <property type="entry name" value="Acyl_CoA_acyltransferase"/>
</dbReference>
<dbReference type="Gene3D" id="3.40.630.30">
    <property type="match status" value="1"/>
</dbReference>
<keyword evidence="5" id="KW-1185">Reference proteome</keyword>
<dbReference type="EMBL" id="CP031194">
    <property type="protein sequence ID" value="AXG78731.1"/>
    <property type="molecule type" value="Genomic_DNA"/>
</dbReference>
<evidence type="ECO:0000256" key="1">
    <source>
        <dbReference type="ARBA" id="ARBA00022679"/>
    </source>
</evidence>
<gene>
    <name evidence="4" type="ORF">DVK44_14565</name>
</gene>
<dbReference type="AlphaFoldDB" id="A0A345HPV7"/>
<evidence type="ECO:0000313" key="4">
    <source>
        <dbReference type="EMBL" id="AXG78731.1"/>
    </source>
</evidence>
<sequence length="191" mass="21347">MSDSDSDNDRDHRDQVIRPVRPDEWARAKALRLVALQDPAAPLAFLETYEEAVARTDDYWRERAARPHVRQFVAEAPDGGWIGTVAVIVEEAGVKDFFGNVAERAQGHLVGVYVRPEHRGTGLIGALVRAALDWAWSVEDPRLDRVRLYVHEGNRRAHAAYLKLGFAPTGVGVPAEDDPRLRELELAIARP</sequence>
<reference evidence="5" key="1">
    <citation type="submission" date="2018-07" db="EMBL/GenBank/DDBJ databases">
        <authorList>
            <person name="Zhao J."/>
        </authorList>
    </citation>
    <scope>NUCLEOTIDE SEQUENCE [LARGE SCALE GENOMIC DNA]</scope>
    <source>
        <strain evidence="5">GSSD-12</strain>
    </source>
</reference>
<keyword evidence="1 4" id="KW-0808">Transferase</keyword>
<feature type="domain" description="N-acetyltransferase" evidence="3">
    <location>
        <begin position="15"/>
        <end position="191"/>
    </location>
</feature>